<keyword evidence="4" id="KW-1185">Reference proteome</keyword>
<dbReference type="Gene3D" id="2.40.110.10">
    <property type="entry name" value="Butyryl-CoA Dehydrogenase, subunit A, domain 2"/>
    <property type="match status" value="1"/>
</dbReference>
<dbReference type="GO" id="GO:0016491">
    <property type="term" value="F:oxidoreductase activity"/>
    <property type="evidence" value="ECO:0007669"/>
    <property type="project" value="UniProtKB-KW"/>
</dbReference>
<proteinExistence type="predicted"/>
<protein>
    <submittedName>
        <fullName evidence="3">Acyl-CoA dehydrogenase family protein</fullName>
        <ecNumber evidence="3">1.-.-.-</ecNumber>
    </submittedName>
</protein>
<sequence length="352" mass="36143">MSAAADTAANAAGRTVSRRSAGAWMEEARRRGLFRVGLPAPWGDGGGYAAIAATARALTLEAGDPTVGMAFAVRQLICRSFIAAHGSPAQKERWLPALASGDIIAVSLAVSEPDAGARPKLLKTRATKAQGGWRVSGRKAWVTNAPVAGLIVVIAIIGEEDGRKRFGAFLTPGDAPGLDIQAGADAGQHGRHCPVVLDDVFLPDDALLPVEGDAFAALALPFRTLEDSVGLSVQAAAFERLLRLVARAAPDDANGEIGALAGFAALMRQGAAVAAQALDVAAGRDGHDIATVVGVKNLLELALPRLEALPGGGAAGEEAQGLLKWFALWAGVARHARAAYQERLAAGVRAGD</sequence>
<dbReference type="Pfam" id="PF02770">
    <property type="entry name" value="Acyl-CoA_dh_M"/>
    <property type="match status" value="1"/>
</dbReference>
<organism evidence="3 4">
    <name type="scientific">Camelimonas abortus</name>
    <dbReference type="NCBI Taxonomy" id="1017184"/>
    <lineage>
        <taxon>Bacteria</taxon>
        <taxon>Pseudomonadati</taxon>
        <taxon>Pseudomonadota</taxon>
        <taxon>Alphaproteobacteria</taxon>
        <taxon>Hyphomicrobiales</taxon>
        <taxon>Chelatococcaceae</taxon>
        <taxon>Camelimonas</taxon>
    </lineage>
</organism>
<dbReference type="InterPro" id="IPR013786">
    <property type="entry name" value="AcylCoA_DH/ox_N"/>
</dbReference>
<dbReference type="RefSeq" id="WP_376831587.1">
    <property type="nucleotide sequence ID" value="NZ_JBHLWR010000006.1"/>
</dbReference>
<dbReference type="SUPFAM" id="SSF56645">
    <property type="entry name" value="Acyl-CoA dehydrogenase NM domain-like"/>
    <property type="match status" value="1"/>
</dbReference>
<dbReference type="EC" id="1.-.-.-" evidence="3"/>
<accession>A0ABV7LCJ0</accession>
<comment type="caution">
    <text evidence="3">The sequence shown here is derived from an EMBL/GenBank/DDBJ whole genome shotgun (WGS) entry which is preliminary data.</text>
</comment>
<dbReference type="EMBL" id="JBHRUV010000017">
    <property type="protein sequence ID" value="MFC3265566.1"/>
    <property type="molecule type" value="Genomic_DNA"/>
</dbReference>
<dbReference type="CDD" id="cd00567">
    <property type="entry name" value="ACAD"/>
    <property type="match status" value="1"/>
</dbReference>
<dbReference type="InterPro" id="IPR046373">
    <property type="entry name" value="Acyl-CoA_Oxase/DH_mid-dom_sf"/>
</dbReference>
<evidence type="ECO:0000259" key="2">
    <source>
        <dbReference type="Pfam" id="PF02771"/>
    </source>
</evidence>
<keyword evidence="3" id="KW-0560">Oxidoreductase</keyword>
<dbReference type="InterPro" id="IPR037069">
    <property type="entry name" value="AcylCoA_DH/ox_N_sf"/>
</dbReference>
<dbReference type="InterPro" id="IPR009100">
    <property type="entry name" value="AcylCoA_DH/oxidase_NM_dom_sf"/>
</dbReference>
<dbReference type="Proteomes" id="UP001595536">
    <property type="component" value="Unassembled WGS sequence"/>
</dbReference>
<dbReference type="Pfam" id="PF02771">
    <property type="entry name" value="Acyl-CoA_dh_N"/>
    <property type="match status" value="1"/>
</dbReference>
<dbReference type="Gene3D" id="1.10.540.10">
    <property type="entry name" value="Acyl-CoA dehydrogenase/oxidase, N-terminal domain"/>
    <property type="match status" value="1"/>
</dbReference>
<reference evidence="4" key="1">
    <citation type="journal article" date="2019" name="Int. J. Syst. Evol. Microbiol.">
        <title>The Global Catalogue of Microorganisms (GCM) 10K type strain sequencing project: providing services to taxonomists for standard genome sequencing and annotation.</title>
        <authorList>
            <consortium name="The Broad Institute Genomics Platform"/>
            <consortium name="The Broad Institute Genome Sequencing Center for Infectious Disease"/>
            <person name="Wu L."/>
            <person name="Ma J."/>
        </authorList>
    </citation>
    <scope>NUCLEOTIDE SEQUENCE [LARGE SCALE GENOMIC DNA]</scope>
    <source>
        <strain evidence="4">CCM 7941</strain>
    </source>
</reference>
<gene>
    <name evidence="3" type="ORF">ACFOEX_04190</name>
</gene>
<evidence type="ECO:0000313" key="4">
    <source>
        <dbReference type="Proteomes" id="UP001595536"/>
    </source>
</evidence>
<dbReference type="PANTHER" id="PTHR43884">
    <property type="entry name" value="ACYL-COA DEHYDROGENASE"/>
    <property type="match status" value="1"/>
</dbReference>
<name>A0ABV7LCJ0_9HYPH</name>
<evidence type="ECO:0000313" key="3">
    <source>
        <dbReference type="EMBL" id="MFC3265566.1"/>
    </source>
</evidence>
<dbReference type="InterPro" id="IPR006091">
    <property type="entry name" value="Acyl-CoA_Oxase/DH_mid-dom"/>
</dbReference>
<feature type="domain" description="Acyl-CoA dehydrogenase/oxidase N-terminal" evidence="2">
    <location>
        <begin position="23"/>
        <end position="102"/>
    </location>
</feature>
<feature type="domain" description="Acyl-CoA oxidase/dehydrogenase middle" evidence="1">
    <location>
        <begin position="108"/>
        <end position="200"/>
    </location>
</feature>
<dbReference type="PANTHER" id="PTHR43884:SF12">
    <property type="entry name" value="ISOVALERYL-COA DEHYDROGENASE, MITOCHONDRIAL-RELATED"/>
    <property type="match status" value="1"/>
</dbReference>
<evidence type="ECO:0000259" key="1">
    <source>
        <dbReference type="Pfam" id="PF02770"/>
    </source>
</evidence>